<protein>
    <submittedName>
        <fullName evidence="2">Uncharacterized protein</fullName>
    </submittedName>
</protein>
<keyword evidence="3" id="KW-1185">Reference proteome</keyword>
<dbReference type="AlphaFoldDB" id="A0A284R4G2"/>
<reference evidence="3" key="1">
    <citation type="journal article" date="2017" name="Nat. Ecol. Evol.">
        <title>Genome expansion and lineage-specific genetic innovations in the forest pathogenic fungi Armillaria.</title>
        <authorList>
            <person name="Sipos G."/>
            <person name="Prasanna A.N."/>
            <person name="Walter M.C."/>
            <person name="O'Connor E."/>
            <person name="Balint B."/>
            <person name="Krizsan K."/>
            <person name="Kiss B."/>
            <person name="Hess J."/>
            <person name="Varga T."/>
            <person name="Slot J."/>
            <person name="Riley R."/>
            <person name="Boka B."/>
            <person name="Rigling D."/>
            <person name="Barry K."/>
            <person name="Lee J."/>
            <person name="Mihaltcheva S."/>
            <person name="LaButti K."/>
            <person name="Lipzen A."/>
            <person name="Waldron R."/>
            <person name="Moloney N.M."/>
            <person name="Sperisen C."/>
            <person name="Kredics L."/>
            <person name="Vagvoelgyi C."/>
            <person name="Patrignani A."/>
            <person name="Fitzpatrick D."/>
            <person name="Nagy I."/>
            <person name="Doyle S."/>
            <person name="Anderson J.B."/>
            <person name="Grigoriev I.V."/>
            <person name="Gueldener U."/>
            <person name="Muensterkoetter M."/>
            <person name="Nagy L.G."/>
        </authorList>
    </citation>
    <scope>NUCLEOTIDE SEQUENCE [LARGE SCALE GENOMIC DNA]</scope>
    <source>
        <strain evidence="3">C18/9</strain>
    </source>
</reference>
<accession>A0A284R4G2</accession>
<evidence type="ECO:0000313" key="3">
    <source>
        <dbReference type="Proteomes" id="UP000219338"/>
    </source>
</evidence>
<evidence type="ECO:0000313" key="2">
    <source>
        <dbReference type="EMBL" id="SJL03609.1"/>
    </source>
</evidence>
<evidence type="ECO:0000256" key="1">
    <source>
        <dbReference type="SAM" id="MobiDB-lite"/>
    </source>
</evidence>
<organism evidence="2 3">
    <name type="scientific">Armillaria ostoyae</name>
    <name type="common">Armillaria root rot fungus</name>
    <dbReference type="NCBI Taxonomy" id="47428"/>
    <lineage>
        <taxon>Eukaryota</taxon>
        <taxon>Fungi</taxon>
        <taxon>Dikarya</taxon>
        <taxon>Basidiomycota</taxon>
        <taxon>Agaricomycotina</taxon>
        <taxon>Agaricomycetes</taxon>
        <taxon>Agaricomycetidae</taxon>
        <taxon>Agaricales</taxon>
        <taxon>Marasmiineae</taxon>
        <taxon>Physalacriaceae</taxon>
        <taxon>Armillaria</taxon>
    </lineage>
</organism>
<name>A0A284R4G2_ARMOS</name>
<sequence>MPVPPNPLEGWRHQLPNHPTSPLPLGQSDGSHPTQDAPSPSTLVTSPPTARIVTLIPRTLNPLNPAPAPAPAPRRASDPLNLYSPNYGWLELSNIDREILRPHRSQA</sequence>
<gene>
    <name evidence="2" type="ORF">ARMOST_06966</name>
</gene>
<proteinExistence type="predicted"/>
<dbReference type="Proteomes" id="UP000219338">
    <property type="component" value="Unassembled WGS sequence"/>
</dbReference>
<feature type="compositionally biased region" description="Low complexity" evidence="1">
    <location>
        <begin position="38"/>
        <end position="48"/>
    </location>
</feature>
<feature type="region of interest" description="Disordered" evidence="1">
    <location>
        <begin position="1"/>
        <end position="48"/>
    </location>
</feature>
<dbReference type="EMBL" id="FUEG01000004">
    <property type="protein sequence ID" value="SJL03609.1"/>
    <property type="molecule type" value="Genomic_DNA"/>
</dbReference>
<feature type="compositionally biased region" description="Polar residues" evidence="1">
    <location>
        <begin position="28"/>
        <end position="37"/>
    </location>
</feature>